<dbReference type="PANTHER" id="PTHR13402:SF6">
    <property type="entry name" value="SECRETORY 16, ISOFORM I"/>
    <property type="match status" value="1"/>
</dbReference>
<dbReference type="GO" id="GO:0070971">
    <property type="term" value="C:endoplasmic reticulum exit site"/>
    <property type="evidence" value="ECO:0007669"/>
    <property type="project" value="TreeGrafter"/>
</dbReference>
<reference evidence="2 3" key="1">
    <citation type="journal article" date="2023" name="Hortic Res">
        <title>Pangenome of water caltrop reveals structural variations and asymmetric subgenome divergence after allopolyploidization.</title>
        <authorList>
            <person name="Zhang X."/>
            <person name="Chen Y."/>
            <person name="Wang L."/>
            <person name="Yuan Y."/>
            <person name="Fang M."/>
            <person name="Shi L."/>
            <person name="Lu R."/>
            <person name="Comes H.P."/>
            <person name="Ma Y."/>
            <person name="Chen Y."/>
            <person name="Huang G."/>
            <person name="Zhou Y."/>
            <person name="Zheng Z."/>
            <person name="Qiu Y."/>
        </authorList>
    </citation>
    <scope>NUCLEOTIDE SEQUENCE [LARGE SCALE GENOMIC DNA]</scope>
    <source>
        <strain evidence="2">F231</strain>
    </source>
</reference>
<comment type="caution">
    <text evidence="2">The sequence shown here is derived from an EMBL/GenBank/DDBJ whole genome shotgun (WGS) entry which is preliminary data.</text>
</comment>
<organism evidence="2 3">
    <name type="scientific">Trapa natans</name>
    <name type="common">Water chestnut</name>
    <dbReference type="NCBI Taxonomy" id="22666"/>
    <lineage>
        <taxon>Eukaryota</taxon>
        <taxon>Viridiplantae</taxon>
        <taxon>Streptophyta</taxon>
        <taxon>Embryophyta</taxon>
        <taxon>Tracheophyta</taxon>
        <taxon>Spermatophyta</taxon>
        <taxon>Magnoliopsida</taxon>
        <taxon>eudicotyledons</taxon>
        <taxon>Gunneridae</taxon>
        <taxon>Pentapetalae</taxon>
        <taxon>rosids</taxon>
        <taxon>malvids</taxon>
        <taxon>Myrtales</taxon>
        <taxon>Lythraceae</taxon>
        <taxon>Trapa</taxon>
    </lineage>
</organism>
<accession>A0AAN7MDM5</accession>
<dbReference type="AlphaFoldDB" id="A0AAN7MDM5"/>
<proteinExistence type="predicted"/>
<dbReference type="GO" id="GO:0070973">
    <property type="term" value="P:protein localization to endoplasmic reticulum exit site"/>
    <property type="evidence" value="ECO:0007669"/>
    <property type="project" value="TreeGrafter"/>
</dbReference>
<dbReference type="EMBL" id="JAXQNO010000006">
    <property type="protein sequence ID" value="KAK4796597.1"/>
    <property type="molecule type" value="Genomic_DNA"/>
</dbReference>
<keyword evidence="3" id="KW-1185">Reference proteome</keyword>
<gene>
    <name evidence="2" type="ORF">SAY86_028923</name>
</gene>
<dbReference type="GO" id="GO:0007030">
    <property type="term" value="P:Golgi organization"/>
    <property type="evidence" value="ECO:0007669"/>
    <property type="project" value="TreeGrafter"/>
</dbReference>
<name>A0AAN7MDM5_TRANT</name>
<dbReference type="Pfam" id="PF12932">
    <property type="entry name" value="Sec16"/>
    <property type="match status" value="1"/>
</dbReference>
<sequence length="126" mass="13950">MWICGKLIVLKESRNLSFGTQDSSGGAVSVLNIMEVAQKSNGSSNSLGYFHALCHQDFPGPLVGGNELNRWTDERIVNCESSNLDYRKAEALRTHLSLLKIACQHYDKLRSPLGTDLSLKVCCHIQ</sequence>
<protein>
    <recommendedName>
        <fullName evidence="1">Sec16 central conserved domain-containing protein</fullName>
    </recommendedName>
</protein>
<dbReference type="GO" id="GO:0012507">
    <property type="term" value="C:ER to Golgi transport vesicle membrane"/>
    <property type="evidence" value="ECO:0007669"/>
    <property type="project" value="TreeGrafter"/>
</dbReference>
<evidence type="ECO:0000259" key="1">
    <source>
        <dbReference type="Pfam" id="PF12932"/>
    </source>
</evidence>
<dbReference type="Proteomes" id="UP001346149">
    <property type="component" value="Unassembled WGS sequence"/>
</dbReference>
<dbReference type="InterPro" id="IPR024340">
    <property type="entry name" value="Sec16_CCD"/>
</dbReference>
<feature type="domain" description="Sec16 central conserved" evidence="1">
    <location>
        <begin position="4"/>
        <end position="106"/>
    </location>
</feature>
<evidence type="ECO:0000313" key="3">
    <source>
        <dbReference type="Proteomes" id="UP001346149"/>
    </source>
</evidence>
<dbReference type="PANTHER" id="PTHR13402">
    <property type="entry name" value="RGPR-RELATED"/>
    <property type="match status" value="1"/>
</dbReference>
<evidence type="ECO:0000313" key="2">
    <source>
        <dbReference type="EMBL" id="KAK4796597.1"/>
    </source>
</evidence>